<dbReference type="AlphaFoldDB" id="A0A3M0GAB3"/>
<dbReference type="OrthoDB" id="1425181at2"/>
<gene>
    <name evidence="2" type="ORF">EAX61_09995</name>
</gene>
<reference evidence="2 3" key="1">
    <citation type="submission" date="2018-10" db="EMBL/GenBank/DDBJ databases">
        <title>Dokdonia luteus sp. nov., isolated from sea water.</title>
        <authorList>
            <person name="Zhou L.Y."/>
            <person name="Du Z.J."/>
        </authorList>
    </citation>
    <scope>NUCLEOTIDE SEQUENCE [LARGE SCALE GENOMIC DNA]</scope>
    <source>
        <strain evidence="2 3">SH27</strain>
    </source>
</reference>
<protein>
    <submittedName>
        <fullName evidence="2">Uncharacterized protein</fullName>
    </submittedName>
</protein>
<keyword evidence="1" id="KW-0472">Membrane</keyword>
<dbReference type="EMBL" id="REFV01000009">
    <property type="protein sequence ID" value="RMB57949.1"/>
    <property type="molecule type" value="Genomic_DNA"/>
</dbReference>
<comment type="caution">
    <text evidence="2">The sequence shown here is derived from an EMBL/GenBank/DDBJ whole genome shotgun (WGS) entry which is preliminary data.</text>
</comment>
<dbReference type="Proteomes" id="UP000281985">
    <property type="component" value="Unassembled WGS sequence"/>
</dbReference>
<sequence length="333" mass="38598">MSTQQSSQADEMDLTDIFTLIKRAFYNVLALCFRAVDFLLKFWWIILLLIVGGAALGYFLKGEPKYNSTLIIQTNFNTQPYVYNAVKQFNLNLKEDDVEFMNKVGLDPEYPGIKKVQIAPVIDVVTLMEEMRVSERTLGTIIKELSVEEETELFASERFYSNYKYHKLTIRLKGEEDKDKINNLMRYINEQPLMQSLKNEITKNMQDLVRINESTIKQIDEIAANYAVEAKITRDDVSKLSYFNNQNNININGIFDLKKQIAIENEEIKNELIMLTDAAVVVSDIQTAAEESLSDRKEIIYPIILVFLFLLFAGIRYTYVTLRKEVEKQNLLD</sequence>
<name>A0A3M0GAB3_9FLAO</name>
<evidence type="ECO:0000313" key="2">
    <source>
        <dbReference type="EMBL" id="RMB57949.1"/>
    </source>
</evidence>
<evidence type="ECO:0000313" key="3">
    <source>
        <dbReference type="Proteomes" id="UP000281985"/>
    </source>
</evidence>
<dbReference type="RefSeq" id="WP_121917552.1">
    <property type="nucleotide sequence ID" value="NZ_REFV01000009.1"/>
</dbReference>
<accession>A0A3M0GAB3</accession>
<feature type="transmembrane region" description="Helical" evidence="1">
    <location>
        <begin position="299"/>
        <end position="319"/>
    </location>
</feature>
<keyword evidence="1" id="KW-1133">Transmembrane helix</keyword>
<keyword evidence="1" id="KW-0812">Transmembrane</keyword>
<proteinExistence type="predicted"/>
<evidence type="ECO:0000256" key="1">
    <source>
        <dbReference type="SAM" id="Phobius"/>
    </source>
</evidence>
<organism evidence="2 3">
    <name type="scientific">Dokdonia sinensis</name>
    <dbReference type="NCBI Taxonomy" id="2479847"/>
    <lineage>
        <taxon>Bacteria</taxon>
        <taxon>Pseudomonadati</taxon>
        <taxon>Bacteroidota</taxon>
        <taxon>Flavobacteriia</taxon>
        <taxon>Flavobacteriales</taxon>
        <taxon>Flavobacteriaceae</taxon>
        <taxon>Dokdonia</taxon>
    </lineage>
</organism>
<keyword evidence="3" id="KW-1185">Reference proteome</keyword>
<feature type="transmembrane region" description="Helical" evidence="1">
    <location>
        <begin position="42"/>
        <end position="60"/>
    </location>
</feature>